<evidence type="ECO:0000313" key="2">
    <source>
        <dbReference type="Ensembl" id="ENSMZEP00005027382.1"/>
    </source>
</evidence>
<reference evidence="2" key="3">
    <citation type="submission" date="2025-09" db="UniProtKB">
        <authorList>
            <consortium name="Ensembl"/>
        </authorList>
    </citation>
    <scope>IDENTIFICATION</scope>
</reference>
<dbReference type="AlphaFoldDB" id="A0A3P9CZI1"/>
<dbReference type="InterPro" id="IPR011009">
    <property type="entry name" value="Kinase-like_dom_sf"/>
</dbReference>
<dbReference type="SUPFAM" id="SSF56112">
    <property type="entry name" value="Protein kinase-like (PK-like)"/>
    <property type="match status" value="1"/>
</dbReference>
<name>A0A3P9CZI1_9CICH</name>
<feature type="binding site" evidence="1">
    <location>
        <position position="42"/>
    </location>
    <ligand>
        <name>ATP</name>
        <dbReference type="ChEBI" id="CHEBI:30616"/>
    </ligand>
</feature>
<dbReference type="Ensembl" id="ENSMZET00005028255.1">
    <property type="protein sequence ID" value="ENSMZEP00005027382.1"/>
    <property type="gene ID" value="ENSMZEG00005020425.1"/>
</dbReference>
<reference evidence="2 3" key="1">
    <citation type="journal article" date="2014" name="Nature">
        <title>The genomic substrate for adaptive radiation in African cichlid fish.</title>
        <authorList>
            <person name="Brawand D."/>
            <person name="Wagner C.E."/>
            <person name="Li Y.I."/>
            <person name="Malinsky M."/>
            <person name="Keller I."/>
            <person name="Fan S."/>
            <person name="Simakov O."/>
            <person name="Ng A.Y."/>
            <person name="Lim Z.W."/>
            <person name="Bezault E."/>
            <person name="Turner-Maier J."/>
            <person name="Johnson J."/>
            <person name="Alcazar R."/>
            <person name="Noh H.J."/>
            <person name="Russell P."/>
            <person name="Aken B."/>
            <person name="Alfoldi J."/>
            <person name="Amemiya C."/>
            <person name="Azzouzi N."/>
            <person name="Baroiller J.F."/>
            <person name="Barloy-Hubler F."/>
            <person name="Berlin A."/>
            <person name="Bloomquist R."/>
            <person name="Carleton K.L."/>
            <person name="Conte M.A."/>
            <person name="D'Cotta H."/>
            <person name="Eshel O."/>
            <person name="Gaffney L."/>
            <person name="Galibert F."/>
            <person name="Gante H.F."/>
            <person name="Gnerre S."/>
            <person name="Greuter L."/>
            <person name="Guyon R."/>
            <person name="Haddad N.S."/>
            <person name="Haerty W."/>
            <person name="Harris R.M."/>
            <person name="Hofmann H.A."/>
            <person name="Hourlier T."/>
            <person name="Hulata G."/>
            <person name="Jaffe D.B."/>
            <person name="Lara M."/>
            <person name="Lee A.P."/>
            <person name="MacCallum I."/>
            <person name="Mwaiko S."/>
            <person name="Nikaido M."/>
            <person name="Nishihara H."/>
            <person name="Ozouf-Costaz C."/>
            <person name="Penman D.J."/>
            <person name="Przybylski D."/>
            <person name="Rakotomanga M."/>
            <person name="Renn S.C.P."/>
            <person name="Ribeiro F.J."/>
            <person name="Ron M."/>
            <person name="Salzburger W."/>
            <person name="Sanchez-Pulido L."/>
            <person name="Santos M.E."/>
            <person name="Searle S."/>
            <person name="Sharpe T."/>
            <person name="Swofford R."/>
            <person name="Tan F.J."/>
            <person name="Williams L."/>
            <person name="Young S."/>
            <person name="Yin S."/>
            <person name="Okada N."/>
            <person name="Kocher T.D."/>
            <person name="Miska E.A."/>
            <person name="Lander E.S."/>
            <person name="Venkatesh B."/>
            <person name="Fernald R.D."/>
            <person name="Meyer A."/>
            <person name="Ponting C.P."/>
            <person name="Streelman J.T."/>
            <person name="Lindblad-Toh K."/>
            <person name="Seehausen O."/>
            <person name="Di Palma F."/>
        </authorList>
    </citation>
    <scope>NUCLEOTIDE SEQUENCE</scope>
</reference>
<reference evidence="2" key="2">
    <citation type="submission" date="2025-08" db="UniProtKB">
        <authorList>
            <consortium name="Ensembl"/>
        </authorList>
    </citation>
    <scope>IDENTIFICATION</scope>
</reference>
<dbReference type="GO" id="GO:0005524">
    <property type="term" value="F:ATP binding"/>
    <property type="evidence" value="ECO:0007669"/>
    <property type="project" value="UniProtKB-UniRule"/>
</dbReference>
<sequence length="101" mass="11274">MLALDANQRITPSEVEAFLGEGGFGIVAKCRDTKTNRAVAIKVNRNQDGSTACTRMPAAVKPRRRRSCVPEFIAQPRLSLPDPYRKPDRYPACAKGFYFRS</sequence>
<keyword evidence="1" id="KW-0547">Nucleotide-binding</keyword>
<dbReference type="GeneTree" id="ENSGT00940000176916"/>
<dbReference type="Proteomes" id="UP000265160">
    <property type="component" value="LG20"/>
</dbReference>
<evidence type="ECO:0000256" key="1">
    <source>
        <dbReference type="PROSITE-ProRule" id="PRU10141"/>
    </source>
</evidence>
<dbReference type="Gene3D" id="3.30.200.20">
    <property type="entry name" value="Phosphorylase Kinase, domain 1"/>
    <property type="match status" value="1"/>
</dbReference>
<protein>
    <recommendedName>
        <fullName evidence="4">Protein kinase domain-containing protein</fullName>
    </recommendedName>
</protein>
<dbReference type="PROSITE" id="PS00107">
    <property type="entry name" value="PROTEIN_KINASE_ATP"/>
    <property type="match status" value="1"/>
</dbReference>
<proteinExistence type="predicted"/>
<evidence type="ECO:0008006" key="4">
    <source>
        <dbReference type="Google" id="ProtNLM"/>
    </source>
</evidence>
<evidence type="ECO:0000313" key="3">
    <source>
        <dbReference type="Proteomes" id="UP000265160"/>
    </source>
</evidence>
<keyword evidence="1" id="KW-0067">ATP-binding</keyword>
<dbReference type="InterPro" id="IPR017441">
    <property type="entry name" value="Protein_kinase_ATP_BS"/>
</dbReference>
<accession>A0A3P9CZI1</accession>
<keyword evidence="3" id="KW-1185">Reference proteome</keyword>
<organism evidence="2 3">
    <name type="scientific">Maylandia zebra</name>
    <name type="common">zebra mbuna</name>
    <dbReference type="NCBI Taxonomy" id="106582"/>
    <lineage>
        <taxon>Eukaryota</taxon>
        <taxon>Metazoa</taxon>
        <taxon>Chordata</taxon>
        <taxon>Craniata</taxon>
        <taxon>Vertebrata</taxon>
        <taxon>Euteleostomi</taxon>
        <taxon>Actinopterygii</taxon>
        <taxon>Neopterygii</taxon>
        <taxon>Teleostei</taxon>
        <taxon>Neoteleostei</taxon>
        <taxon>Acanthomorphata</taxon>
        <taxon>Ovalentaria</taxon>
        <taxon>Cichlomorphae</taxon>
        <taxon>Cichliformes</taxon>
        <taxon>Cichlidae</taxon>
        <taxon>African cichlids</taxon>
        <taxon>Pseudocrenilabrinae</taxon>
        <taxon>Haplochromini</taxon>
        <taxon>Maylandia</taxon>
        <taxon>Maylandia zebra complex</taxon>
    </lineage>
</organism>